<feature type="non-terminal residue" evidence="1">
    <location>
        <position position="52"/>
    </location>
</feature>
<comment type="caution">
    <text evidence="1">The sequence shown here is derived from an EMBL/GenBank/DDBJ whole genome shotgun (WGS) entry which is preliminary data.</text>
</comment>
<sequence length="52" mass="6174">MKTSESSEEPSNFEKYRNLRKLNSNRAQKLNYLTKSKYAVDDSSNFSEFLNY</sequence>
<keyword evidence="2" id="KW-1185">Reference proteome</keyword>
<proteinExistence type="predicted"/>
<evidence type="ECO:0000313" key="1">
    <source>
        <dbReference type="EMBL" id="RMZ98061.1"/>
    </source>
</evidence>
<accession>A0A3M7PG32</accession>
<gene>
    <name evidence="1" type="ORF">BpHYR1_008793</name>
</gene>
<dbReference type="Proteomes" id="UP000276133">
    <property type="component" value="Unassembled WGS sequence"/>
</dbReference>
<protein>
    <submittedName>
        <fullName evidence="1">Uncharacterized protein</fullName>
    </submittedName>
</protein>
<dbReference type="AlphaFoldDB" id="A0A3M7PG32"/>
<organism evidence="1 2">
    <name type="scientific">Brachionus plicatilis</name>
    <name type="common">Marine rotifer</name>
    <name type="synonym">Brachionus muelleri</name>
    <dbReference type="NCBI Taxonomy" id="10195"/>
    <lineage>
        <taxon>Eukaryota</taxon>
        <taxon>Metazoa</taxon>
        <taxon>Spiralia</taxon>
        <taxon>Gnathifera</taxon>
        <taxon>Rotifera</taxon>
        <taxon>Eurotatoria</taxon>
        <taxon>Monogononta</taxon>
        <taxon>Pseudotrocha</taxon>
        <taxon>Ploima</taxon>
        <taxon>Brachionidae</taxon>
        <taxon>Brachionus</taxon>
    </lineage>
</organism>
<dbReference type="EMBL" id="REGN01011011">
    <property type="protein sequence ID" value="RMZ98061.1"/>
    <property type="molecule type" value="Genomic_DNA"/>
</dbReference>
<evidence type="ECO:0000313" key="2">
    <source>
        <dbReference type="Proteomes" id="UP000276133"/>
    </source>
</evidence>
<reference evidence="1 2" key="1">
    <citation type="journal article" date="2018" name="Sci. Rep.">
        <title>Genomic signatures of local adaptation to the degree of environmental predictability in rotifers.</title>
        <authorList>
            <person name="Franch-Gras L."/>
            <person name="Hahn C."/>
            <person name="Garcia-Roger E.M."/>
            <person name="Carmona M.J."/>
            <person name="Serra M."/>
            <person name="Gomez A."/>
        </authorList>
    </citation>
    <scope>NUCLEOTIDE SEQUENCE [LARGE SCALE GENOMIC DNA]</scope>
    <source>
        <strain evidence="1">HYR1</strain>
    </source>
</reference>
<name>A0A3M7PG32_BRAPC</name>